<evidence type="ECO:0000256" key="1">
    <source>
        <dbReference type="SAM" id="MobiDB-lite"/>
    </source>
</evidence>
<dbReference type="CDD" id="cd07302">
    <property type="entry name" value="CHD"/>
    <property type="match status" value="1"/>
</dbReference>
<evidence type="ECO:0000313" key="3">
    <source>
        <dbReference type="EMBL" id="OGG46571.1"/>
    </source>
</evidence>
<dbReference type="Gene3D" id="1.25.40.10">
    <property type="entry name" value="Tetratricopeptide repeat domain"/>
    <property type="match status" value="1"/>
</dbReference>
<dbReference type="SUPFAM" id="SSF55073">
    <property type="entry name" value="Nucleotide cyclase"/>
    <property type="match status" value="1"/>
</dbReference>
<feature type="compositionally biased region" description="Basic and acidic residues" evidence="1">
    <location>
        <begin position="494"/>
        <end position="503"/>
    </location>
</feature>
<dbReference type="AlphaFoldDB" id="A0A1F6CC58"/>
<dbReference type="Pfam" id="PF13401">
    <property type="entry name" value="AAA_22"/>
    <property type="match status" value="1"/>
</dbReference>
<dbReference type="EMBL" id="MFKF01000301">
    <property type="protein sequence ID" value="OGG46571.1"/>
    <property type="molecule type" value="Genomic_DNA"/>
</dbReference>
<dbReference type="SMART" id="SM00028">
    <property type="entry name" value="TPR"/>
    <property type="match status" value="5"/>
</dbReference>
<name>A0A1F6CC58_HANXR</name>
<dbReference type="PROSITE" id="PS50125">
    <property type="entry name" value="GUANYLATE_CYCLASE_2"/>
    <property type="match status" value="1"/>
</dbReference>
<organism evidence="3 4">
    <name type="scientific">Handelsmanbacteria sp. (strain RIFCSPLOWO2_12_FULL_64_10)</name>
    <dbReference type="NCBI Taxonomy" id="1817868"/>
    <lineage>
        <taxon>Bacteria</taxon>
        <taxon>Candidatus Handelsmaniibacteriota</taxon>
    </lineage>
</organism>
<dbReference type="Proteomes" id="UP000178606">
    <property type="component" value="Unassembled WGS sequence"/>
</dbReference>
<dbReference type="GO" id="GO:0035556">
    <property type="term" value="P:intracellular signal transduction"/>
    <property type="evidence" value="ECO:0007669"/>
    <property type="project" value="InterPro"/>
</dbReference>
<gene>
    <name evidence="3" type="ORF">A3F84_18045</name>
</gene>
<dbReference type="InterPro" id="IPR029787">
    <property type="entry name" value="Nucleotide_cyclase"/>
</dbReference>
<feature type="region of interest" description="Disordered" evidence="1">
    <location>
        <begin position="488"/>
        <end position="509"/>
    </location>
</feature>
<accession>A0A1F6CC58</accession>
<dbReference type="GO" id="GO:0016887">
    <property type="term" value="F:ATP hydrolysis activity"/>
    <property type="evidence" value="ECO:0007669"/>
    <property type="project" value="InterPro"/>
</dbReference>
<dbReference type="InterPro" id="IPR001054">
    <property type="entry name" value="A/G_cyclase"/>
</dbReference>
<dbReference type="SUPFAM" id="SSF48452">
    <property type="entry name" value="TPR-like"/>
    <property type="match status" value="2"/>
</dbReference>
<proteinExistence type="predicted"/>
<evidence type="ECO:0000313" key="4">
    <source>
        <dbReference type="Proteomes" id="UP000178606"/>
    </source>
</evidence>
<feature type="domain" description="Guanylate cyclase" evidence="2">
    <location>
        <begin position="10"/>
        <end position="122"/>
    </location>
</feature>
<dbReference type="PANTHER" id="PTHR47691:SF3">
    <property type="entry name" value="HTH-TYPE TRANSCRIPTIONAL REGULATOR RV0890C-RELATED"/>
    <property type="match status" value="1"/>
</dbReference>
<dbReference type="PRINTS" id="PR00364">
    <property type="entry name" value="DISEASERSIST"/>
</dbReference>
<reference evidence="3 4" key="1">
    <citation type="journal article" date="2016" name="Nat. Commun.">
        <title>Thousands of microbial genomes shed light on interconnected biogeochemical processes in an aquifer system.</title>
        <authorList>
            <person name="Anantharaman K."/>
            <person name="Brown C.T."/>
            <person name="Hug L.A."/>
            <person name="Sharon I."/>
            <person name="Castelle C.J."/>
            <person name="Probst A.J."/>
            <person name="Thomas B.C."/>
            <person name="Singh A."/>
            <person name="Wilkins M.J."/>
            <person name="Karaoz U."/>
            <person name="Brodie E.L."/>
            <person name="Williams K.H."/>
            <person name="Hubbard S.S."/>
            <person name="Banfield J.F."/>
        </authorList>
    </citation>
    <scope>NUCLEOTIDE SEQUENCE [LARGE SCALE GENOMIC DNA]</scope>
    <source>
        <strain evidence="4">RIFCSPLOWO2_12_FULL_64_10</strain>
    </source>
</reference>
<dbReference type="Gene3D" id="3.30.70.1230">
    <property type="entry name" value="Nucleotide cyclase"/>
    <property type="match status" value="1"/>
</dbReference>
<dbReference type="InterPro" id="IPR027417">
    <property type="entry name" value="P-loop_NTPase"/>
</dbReference>
<dbReference type="GO" id="GO:0004016">
    <property type="term" value="F:adenylate cyclase activity"/>
    <property type="evidence" value="ECO:0007669"/>
    <property type="project" value="UniProtKB-ARBA"/>
</dbReference>
<dbReference type="InterPro" id="IPR019734">
    <property type="entry name" value="TPR_rpt"/>
</dbReference>
<evidence type="ECO:0000259" key="2">
    <source>
        <dbReference type="PROSITE" id="PS50125"/>
    </source>
</evidence>
<dbReference type="Pfam" id="PF13424">
    <property type="entry name" value="TPR_12"/>
    <property type="match status" value="3"/>
</dbReference>
<sequence>MPDLPTGTVTFLFTDIEGSTQLLQRLGDRYITVLTEYQRLLRAAFEAWNGREVDTQGDAFFVAFSRATDAVEAAAAVQRALIAHVWPEGVAVRVRMGLHTGEPALTAGGYVGLDVVRAARLCAAGHGGQALLSQAMHALVEHHLPEGMGLRDLGEHRLKDLQQPARIFQLLIPNLPADFPSLRTLGSRPNNLPTQVTSLIGREWEIETTRQRLLRPDVRLLTLTGPGGAGKTRLALQIAADSLDDFESGAFFVSLAPLSDPGLVIPTIARTLGVKGAAGRSPTESLKDHLRNRSLLLVLDNFEHLIAAAPQVADLLTASPGLKALVTSRAALRVYGEYESPVPPLTLPDPQHLPFAEADLASILTRYEAVRLFIERAIAVKPDFAVTNDNAPAVAGICHRLDGLPLAIELAAARIRLLPPQAMLARLERRLPLLTGGARDLPARQQTLRNAIAWSYDLLEPDEQTLFRRLAVFVGGFTLEEAEALTPTPLPRVGEGRANEVSRGEGQPSIPDLLDGLDSLVSKSLLRQEEAGGQPRFIMLETIREYALERLTQNGEAEAMRRQHADCFLALAEEAEPELRGPQQAEWLIRLEEEHDNLRAALRWSIERGEAEQGLRLGGALWRFWEVRGHLTEGRERLTKVLALAGTSGRTGARAKALNGAGVLASRQGDYAAARAFHEESLGIRRELGDKQGIAASLNNLGNVSYYQGDYAAAHLLHKESLAIRRELGDKQGIANALNDLGVMARYQGDYAAARSFYEESLAIRRELGDRQAIAALLNNLGNLTHDQGDYAAARSLYEESLAIKRGLGNRQGIAYSLNNLGDLAYKQGDYAAARSLYKEGLEIVRELGDRQEIATSIEAFAGLAAAQGEPGRALRLTGAAAALREVISVPLSSADQSRMERWLEPARQALSEEARAAAWAEGRTMTQEQAIAYALREPL</sequence>
<dbReference type="Pfam" id="PF00211">
    <property type="entry name" value="Guanylate_cyc"/>
    <property type="match status" value="1"/>
</dbReference>
<dbReference type="Gene3D" id="3.40.50.300">
    <property type="entry name" value="P-loop containing nucleotide triphosphate hydrolases"/>
    <property type="match status" value="1"/>
</dbReference>
<protein>
    <recommendedName>
        <fullName evidence="2">Guanylate cyclase domain-containing protein</fullName>
    </recommendedName>
</protein>
<dbReference type="InterPro" id="IPR049945">
    <property type="entry name" value="AAA_22"/>
</dbReference>
<dbReference type="SUPFAM" id="SSF52540">
    <property type="entry name" value="P-loop containing nucleoside triphosphate hydrolases"/>
    <property type="match status" value="1"/>
</dbReference>
<dbReference type="PANTHER" id="PTHR47691">
    <property type="entry name" value="REGULATOR-RELATED"/>
    <property type="match status" value="1"/>
</dbReference>
<dbReference type="InterPro" id="IPR011990">
    <property type="entry name" value="TPR-like_helical_dom_sf"/>
</dbReference>
<comment type="caution">
    <text evidence="3">The sequence shown here is derived from an EMBL/GenBank/DDBJ whole genome shotgun (WGS) entry which is preliminary data.</text>
</comment>
<dbReference type="GO" id="GO:0009190">
    <property type="term" value="P:cyclic nucleotide biosynthetic process"/>
    <property type="evidence" value="ECO:0007669"/>
    <property type="project" value="InterPro"/>
</dbReference>